<dbReference type="InterPro" id="IPR050445">
    <property type="entry name" value="Bact_polysacc_biosynth/exp"/>
</dbReference>
<keyword evidence="1" id="KW-0812">Transmembrane</keyword>
<dbReference type="PANTHER" id="PTHR32309:SF13">
    <property type="entry name" value="FERRIC ENTEROBACTIN TRANSPORT PROTEIN FEPE"/>
    <property type="match status" value="1"/>
</dbReference>
<feature type="transmembrane region" description="Helical" evidence="1">
    <location>
        <begin position="332"/>
        <end position="353"/>
    </location>
</feature>
<protein>
    <submittedName>
        <fullName evidence="2">Capsule biosynthesis protein</fullName>
    </submittedName>
</protein>
<dbReference type="OrthoDB" id="1523414at2"/>
<dbReference type="AlphaFoldDB" id="A0A1D8UWY1"/>
<dbReference type="GO" id="GO:0004713">
    <property type="term" value="F:protein tyrosine kinase activity"/>
    <property type="evidence" value="ECO:0007669"/>
    <property type="project" value="TreeGrafter"/>
</dbReference>
<evidence type="ECO:0000256" key="1">
    <source>
        <dbReference type="SAM" id="Phobius"/>
    </source>
</evidence>
<evidence type="ECO:0000313" key="3">
    <source>
        <dbReference type="Proteomes" id="UP000179145"/>
    </source>
</evidence>
<gene>
    <name evidence="2" type="ORF">A0U89_04190</name>
</gene>
<keyword evidence="1" id="KW-0472">Membrane</keyword>
<organism evidence="2 3">
    <name type="scientific">Kozakia baliensis</name>
    <dbReference type="NCBI Taxonomy" id="153496"/>
    <lineage>
        <taxon>Bacteria</taxon>
        <taxon>Pseudomonadati</taxon>
        <taxon>Pseudomonadota</taxon>
        <taxon>Alphaproteobacteria</taxon>
        <taxon>Acetobacterales</taxon>
        <taxon>Acetobacteraceae</taxon>
        <taxon>Kozakia</taxon>
    </lineage>
</organism>
<dbReference type="EMBL" id="CP014674">
    <property type="protein sequence ID" value="AOX18116.1"/>
    <property type="molecule type" value="Genomic_DNA"/>
</dbReference>
<keyword evidence="1" id="KW-1133">Transmembrane helix</keyword>
<proteinExistence type="predicted"/>
<dbReference type="KEGG" id="kba:A0U89_04190"/>
<keyword evidence="3" id="KW-1185">Reference proteome</keyword>
<dbReference type="STRING" id="153496.A0U89_04190"/>
<dbReference type="GO" id="GO:0005886">
    <property type="term" value="C:plasma membrane"/>
    <property type="evidence" value="ECO:0007669"/>
    <property type="project" value="TreeGrafter"/>
</dbReference>
<reference evidence="2 3" key="1">
    <citation type="journal article" date="2016" name="Microb. Cell Fact.">
        <title>Dissection of exopolysaccharide biosynthesis in Kozakia baliensis.</title>
        <authorList>
            <person name="Brandt J.U."/>
            <person name="Jakob F."/>
            <person name="Behr J."/>
            <person name="Geissler A.J."/>
            <person name="Vogel R.F."/>
        </authorList>
    </citation>
    <scope>NUCLEOTIDE SEQUENCE [LARGE SCALE GENOMIC DNA]</scope>
    <source>
        <strain evidence="2 3">DSM 14400</strain>
    </source>
</reference>
<dbReference type="Proteomes" id="UP000179145">
    <property type="component" value="Chromosome"/>
</dbReference>
<dbReference type="PANTHER" id="PTHR32309">
    <property type="entry name" value="TYROSINE-PROTEIN KINASE"/>
    <property type="match status" value="1"/>
</dbReference>
<name>A0A1D8UWY1_9PROT</name>
<accession>A0A1D8UWY1</accession>
<evidence type="ECO:0000313" key="2">
    <source>
        <dbReference type="EMBL" id="AOX18116.1"/>
    </source>
</evidence>
<sequence length="362" mass="40383">MQRHAAFLGWVVLPTSLAVLYFGLVASPQYVSEAQFVVRGQNNQSSPGLSSLMMMAGGGSGQSEDTYAVQDYVTSRDAAKLLLETQNLAKVYDTPRADFLARFPNFYSGSTFEHFYWYYQRHVIAELDTTSGLSSLQVRTFDANDSQRVAHALLVAAEKLVNKMNERQRRNLIDSSLRERDAIVARLRDLSRQIDDYRNKVAMLNPMRQSEPVLKDIASLQSMLMTTRLQVAQLQATAPSSPLIPVYQRRITALIDEIATASTGVTGDGKSLVPKISGYDDLILQRKLAEKELVTTTAALDNARAQADRQQLYLDEVTEPNLPDYPTYPRSLADIAVVFATMLGLYLMAKLIISGAREHQIH</sequence>
<dbReference type="eggNOG" id="COG3524">
    <property type="taxonomic scope" value="Bacteria"/>
</dbReference>